<dbReference type="EnsemblPlants" id="OGLUM11G16750.1">
    <property type="protein sequence ID" value="OGLUM11G16750.1"/>
    <property type="gene ID" value="OGLUM11G16750"/>
</dbReference>
<keyword evidence="16" id="KW-0325">Glycoprotein</keyword>
<feature type="transmembrane region" description="Helical" evidence="19">
    <location>
        <begin position="940"/>
        <end position="964"/>
    </location>
</feature>
<keyword evidence="6" id="KW-0433">Leucine-rich repeat</keyword>
<evidence type="ECO:0000313" key="21">
    <source>
        <dbReference type="EnsemblPlants" id="OGLUM11G16750.1"/>
    </source>
</evidence>
<keyword evidence="11" id="KW-0547">Nucleotide-binding</keyword>
<dbReference type="EC" id="2.7.11.1" evidence="3"/>
<dbReference type="SMART" id="SM00369">
    <property type="entry name" value="LRR_TYP"/>
    <property type="match status" value="12"/>
</dbReference>
<keyword evidence="12" id="KW-0418">Kinase</keyword>
<comment type="catalytic activity">
    <reaction evidence="17">
        <text>L-threonyl-[protein] + ATP = O-phospho-L-threonyl-[protein] + ADP + H(+)</text>
        <dbReference type="Rhea" id="RHEA:46608"/>
        <dbReference type="Rhea" id="RHEA-COMP:11060"/>
        <dbReference type="Rhea" id="RHEA-COMP:11605"/>
        <dbReference type="ChEBI" id="CHEBI:15378"/>
        <dbReference type="ChEBI" id="CHEBI:30013"/>
        <dbReference type="ChEBI" id="CHEBI:30616"/>
        <dbReference type="ChEBI" id="CHEBI:61977"/>
        <dbReference type="ChEBI" id="CHEBI:456216"/>
        <dbReference type="EC" id="2.7.11.1"/>
    </reaction>
</comment>
<dbReference type="Pfam" id="PF00560">
    <property type="entry name" value="LRR_1"/>
    <property type="match status" value="11"/>
</dbReference>
<evidence type="ECO:0000256" key="6">
    <source>
        <dbReference type="ARBA" id="ARBA00022614"/>
    </source>
</evidence>
<dbReference type="PRINTS" id="PR00019">
    <property type="entry name" value="LEURICHRPT"/>
</dbReference>
<comment type="similarity">
    <text evidence="2">Belongs to the RLP family.</text>
</comment>
<dbReference type="GO" id="GO:0004674">
    <property type="term" value="F:protein serine/threonine kinase activity"/>
    <property type="evidence" value="ECO:0007669"/>
    <property type="project" value="UniProtKB-KW"/>
</dbReference>
<evidence type="ECO:0000256" key="8">
    <source>
        <dbReference type="ARBA" id="ARBA00022692"/>
    </source>
</evidence>
<keyword evidence="9" id="KW-0732">Signal</keyword>
<dbReference type="Gene3D" id="3.80.10.10">
    <property type="entry name" value="Ribonuclease Inhibitor"/>
    <property type="match status" value="4"/>
</dbReference>
<evidence type="ECO:0000256" key="12">
    <source>
        <dbReference type="ARBA" id="ARBA00022777"/>
    </source>
</evidence>
<comment type="catalytic activity">
    <reaction evidence="18">
        <text>L-seryl-[protein] + ATP = O-phospho-L-seryl-[protein] + ADP + H(+)</text>
        <dbReference type="Rhea" id="RHEA:17989"/>
        <dbReference type="Rhea" id="RHEA-COMP:9863"/>
        <dbReference type="Rhea" id="RHEA-COMP:11604"/>
        <dbReference type="ChEBI" id="CHEBI:15378"/>
        <dbReference type="ChEBI" id="CHEBI:29999"/>
        <dbReference type="ChEBI" id="CHEBI:30616"/>
        <dbReference type="ChEBI" id="CHEBI:83421"/>
        <dbReference type="ChEBI" id="CHEBI:456216"/>
        <dbReference type="EC" id="2.7.11.1"/>
    </reaction>
</comment>
<dbReference type="AlphaFoldDB" id="A0A0E0BKB7"/>
<evidence type="ECO:0000256" key="1">
    <source>
        <dbReference type="ARBA" id="ARBA00004251"/>
    </source>
</evidence>
<dbReference type="InterPro" id="IPR032675">
    <property type="entry name" value="LRR_dom_sf"/>
</dbReference>
<accession>A0A0E0BKB7</accession>
<dbReference type="SUPFAM" id="SSF52047">
    <property type="entry name" value="RNI-like"/>
    <property type="match status" value="1"/>
</dbReference>
<dbReference type="Pfam" id="PF13855">
    <property type="entry name" value="LRR_8"/>
    <property type="match status" value="3"/>
</dbReference>
<dbReference type="SMART" id="SM00365">
    <property type="entry name" value="LRR_SD22"/>
    <property type="match status" value="7"/>
</dbReference>
<dbReference type="PANTHER" id="PTHR48063">
    <property type="entry name" value="LRR RECEPTOR-LIKE KINASE"/>
    <property type="match status" value="1"/>
</dbReference>
<dbReference type="InterPro" id="IPR046956">
    <property type="entry name" value="RLP23-like"/>
</dbReference>
<evidence type="ECO:0000256" key="3">
    <source>
        <dbReference type="ARBA" id="ARBA00012513"/>
    </source>
</evidence>
<dbReference type="Pfam" id="PF13516">
    <property type="entry name" value="LRR_6"/>
    <property type="match status" value="1"/>
</dbReference>
<reference evidence="21" key="2">
    <citation type="submission" date="2018-05" db="EMBL/GenBank/DDBJ databases">
        <title>OgluRS3 (Oryza glumaepatula Reference Sequence Version 3).</title>
        <authorList>
            <person name="Zhang J."/>
            <person name="Kudrna D."/>
            <person name="Lee S."/>
            <person name="Talag J."/>
            <person name="Welchert J."/>
            <person name="Wing R.A."/>
        </authorList>
    </citation>
    <scope>NUCLEOTIDE SEQUENCE [LARGE SCALE GENOMIC DNA]</scope>
</reference>
<dbReference type="FunFam" id="3.80.10.10:FF:000649">
    <property type="entry name" value="Leucine Rich Repeat family protein"/>
    <property type="match status" value="1"/>
</dbReference>
<keyword evidence="8 19" id="KW-0812">Transmembrane</keyword>
<dbReference type="SUPFAM" id="SSF52058">
    <property type="entry name" value="L domain-like"/>
    <property type="match status" value="2"/>
</dbReference>
<keyword evidence="13" id="KW-0067">ATP-binding</keyword>
<proteinExistence type="inferred from homology"/>
<evidence type="ECO:0000256" key="5">
    <source>
        <dbReference type="ARBA" id="ARBA00022527"/>
    </source>
</evidence>
<keyword evidence="22" id="KW-1185">Reference proteome</keyword>
<keyword evidence="4" id="KW-1003">Cell membrane</keyword>
<dbReference type="eggNOG" id="KOG0619">
    <property type="taxonomic scope" value="Eukaryota"/>
</dbReference>
<evidence type="ECO:0000256" key="7">
    <source>
        <dbReference type="ARBA" id="ARBA00022626"/>
    </source>
</evidence>
<dbReference type="GO" id="GO:0009742">
    <property type="term" value="P:brassinosteroid mediated signaling pathway"/>
    <property type="evidence" value="ECO:0007669"/>
    <property type="project" value="UniProtKB-KW"/>
</dbReference>
<evidence type="ECO:0000256" key="10">
    <source>
        <dbReference type="ARBA" id="ARBA00022737"/>
    </source>
</evidence>
<dbReference type="InterPro" id="IPR013210">
    <property type="entry name" value="LRR_N_plant-typ"/>
</dbReference>
<feature type="transmembrane region" description="Helical" evidence="19">
    <location>
        <begin position="12"/>
        <end position="32"/>
    </location>
</feature>
<dbReference type="Gramene" id="OGLUM11G16750.1">
    <property type="protein sequence ID" value="OGLUM11G16750.1"/>
    <property type="gene ID" value="OGLUM11G16750"/>
</dbReference>
<evidence type="ECO:0000256" key="17">
    <source>
        <dbReference type="ARBA" id="ARBA00047899"/>
    </source>
</evidence>
<dbReference type="InterPro" id="IPR001611">
    <property type="entry name" value="Leu-rich_rpt"/>
</dbReference>
<dbReference type="STRING" id="40148.A0A0E0BKB7"/>
<dbReference type="InterPro" id="IPR003591">
    <property type="entry name" value="Leu-rich_rpt_typical-subtyp"/>
</dbReference>
<feature type="domain" description="Leucine-rich repeat-containing N-terminal plant-type" evidence="20">
    <location>
        <begin position="49"/>
        <end position="89"/>
    </location>
</feature>
<keyword evidence="14 19" id="KW-1133">Transmembrane helix</keyword>
<name>A0A0E0BKB7_9ORYZ</name>
<dbReference type="PANTHER" id="PTHR48063:SF90">
    <property type="entry name" value="OS11G0565920 PROTEIN"/>
    <property type="match status" value="1"/>
</dbReference>
<evidence type="ECO:0000256" key="4">
    <source>
        <dbReference type="ARBA" id="ARBA00022475"/>
    </source>
</evidence>
<keyword evidence="7" id="KW-1070">Brassinosteroid signaling pathway</keyword>
<comment type="subcellular location">
    <subcellularLocation>
        <location evidence="1">Cell membrane</location>
        <topology evidence="1">Single-pass type I membrane protein</topology>
    </subcellularLocation>
</comment>
<dbReference type="HOGENOM" id="CLU_000288_18_3_1"/>
<evidence type="ECO:0000256" key="11">
    <source>
        <dbReference type="ARBA" id="ARBA00022741"/>
    </source>
</evidence>
<keyword evidence="10" id="KW-0677">Repeat</keyword>
<dbReference type="FunFam" id="3.80.10.10:FF:000111">
    <property type="entry name" value="LRR receptor-like serine/threonine-protein kinase ERECTA"/>
    <property type="match status" value="1"/>
</dbReference>
<evidence type="ECO:0000256" key="13">
    <source>
        <dbReference type="ARBA" id="ARBA00022840"/>
    </source>
</evidence>
<protein>
    <recommendedName>
        <fullName evidence="3">non-specific serine/threonine protein kinase</fullName>
        <ecNumber evidence="3">2.7.11.1</ecNumber>
    </recommendedName>
</protein>
<dbReference type="Pfam" id="PF08263">
    <property type="entry name" value="LRRNT_2"/>
    <property type="match status" value="1"/>
</dbReference>
<organism evidence="21">
    <name type="scientific">Oryza glumipatula</name>
    <dbReference type="NCBI Taxonomy" id="40148"/>
    <lineage>
        <taxon>Eukaryota</taxon>
        <taxon>Viridiplantae</taxon>
        <taxon>Streptophyta</taxon>
        <taxon>Embryophyta</taxon>
        <taxon>Tracheophyta</taxon>
        <taxon>Spermatophyta</taxon>
        <taxon>Magnoliopsida</taxon>
        <taxon>Liliopsida</taxon>
        <taxon>Poales</taxon>
        <taxon>Poaceae</taxon>
        <taxon>BOP clade</taxon>
        <taxon>Oryzoideae</taxon>
        <taxon>Oryzeae</taxon>
        <taxon>Oryzinae</taxon>
        <taxon>Oryza</taxon>
    </lineage>
</organism>
<dbReference type="Proteomes" id="UP000026961">
    <property type="component" value="Chromosome 11"/>
</dbReference>
<evidence type="ECO:0000256" key="2">
    <source>
        <dbReference type="ARBA" id="ARBA00009592"/>
    </source>
</evidence>
<evidence type="ECO:0000313" key="22">
    <source>
        <dbReference type="Proteomes" id="UP000026961"/>
    </source>
</evidence>
<reference evidence="21" key="1">
    <citation type="submission" date="2015-04" db="UniProtKB">
        <authorList>
            <consortium name="EnsemblPlants"/>
        </authorList>
    </citation>
    <scope>IDENTIFICATION</scope>
</reference>
<evidence type="ECO:0000259" key="20">
    <source>
        <dbReference type="Pfam" id="PF08263"/>
    </source>
</evidence>
<keyword evidence="5" id="KW-0723">Serine/threonine-protein kinase</keyword>
<dbReference type="FunFam" id="3.80.10.10:FF:000383">
    <property type="entry name" value="Leucine-rich repeat receptor protein kinase EMS1"/>
    <property type="match status" value="1"/>
</dbReference>
<keyword evidence="15 19" id="KW-0472">Membrane</keyword>
<keyword evidence="5" id="KW-0808">Transferase</keyword>
<dbReference type="FunFam" id="3.80.10.10:FF:000095">
    <property type="entry name" value="LRR receptor-like serine/threonine-protein kinase GSO1"/>
    <property type="match status" value="1"/>
</dbReference>
<evidence type="ECO:0000256" key="9">
    <source>
        <dbReference type="ARBA" id="ARBA00022729"/>
    </source>
</evidence>
<evidence type="ECO:0000256" key="15">
    <source>
        <dbReference type="ARBA" id="ARBA00023136"/>
    </source>
</evidence>
<evidence type="ECO:0000256" key="16">
    <source>
        <dbReference type="ARBA" id="ARBA00023180"/>
    </source>
</evidence>
<dbReference type="PROSITE" id="PS51450">
    <property type="entry name" value="LRR"/>
    <property type="match status" value="1"/>
</dbReference>
<evidence type="ECO:0000256" key="14">
    <source>
        <dbReference type="ARBA" id="ARBA00022989"/>
    </source>
</evidence>
<dbReference type="GO" id="GO:0005886">
    <property type="term" value="C:plasma membrane"/>
    <property type="evidence" value="ECO:0007669"/>
    <property type="project" value="UniProtKB-SubCell"/>
</dbReference>
<sequence>MQYPSSATKSSWLLFIVVAACTGSLFLVADALHEHHRRRPNIAGATCVPHERDALLAFKEGVVGDPAGRLVSWRPGEDCCRHWRGVRCSNLTGHVLKLHLRNTDGGEAAMSGKVSSSLLSLQHLRHLDLSMNNLQALPRFLRIAGEGPIPEFLGSVRSLRYLNLSGIPFSYKVPPQLGNLSKLRYLDISGMSHFSESSLSLDATRPYSTDLSWLTRLPLLEHLNLGEIDLSTVVNWPQVVNMIPSLRVLGLGDCSLTSANQSLPHLNLTNLEELDLSSNYLDSIESCWFWNLTSLKRLNLDGTGFHGLFPNVLGDMVSLQVLVLSSNEMTMKTTNLTTLCNLRVLQLGESYSYGNISELIESLPLCAFGKLQELYLQGNHFTGTLPNWLGQLTSLVILDLSMNNITGPLPGIFGKFTDLRDLNLAGNQLTGHLPSQISMLSNLTRLDLSNNILDGLITDEHFVCLKRLEYIDLSHNKLKIVLGSPPFRLKEAHFTNCQMGPMFPAWLQWQVDLCYLDITSTGIVDKLPDWFSNSLSKVIYLDISNNQISGGLPTNWEIMSVEQLYLSSNQFTGEIPSLPRNIITLDISSNSLTGNLPSNLSETPMLDTLILFSNNITGRIPESICNLSLYALDLANNHFEGDLPECAEMENLDILMLSNNSFSGKFPSFLQRCVFLSFLDLAWNEFSGTLPMWIGNCTSLRFLRLNNNMFHGHIPGSITGLSDLRHLNLAENRLSGMIPPCLSNLSAMVYEYSAANPYPPASIRFYRLRLGELSVITKRLQLKYQGFSVLDITTIDFSSNNLSGEIPMDISSLEGLVNLNLSWNQLNGNIPHNIGSMHALESIDLSNNNLSGEIPPSLSNLTYLSILDLSYNNLTGPIPSGGQLETLYTYNPLMYSGNNGLCGFPLQRSCPGNSTSNDGDLSKEKHGDQQIPELHSDDQMFFLFGCGVGFVVGSWVVFFSLLFVKTWRIAYFRLFDSVYDKVYVFVVVNWGSLTGMKVAS</sequence>
<evidence type="ECO:0000256" key="18">
    <source>
        <dbReference type="ARBA" id="ARBA00048679"/>
    </source>
</evidence>
<dbReference type="GO" id="GO:0005524">
    <property type="term" value="F:ATP binding"/>
    <property type="evidence" value="ECO:0007669"/>
    <property type="project" value="UniProtKB-KW"/>
</dbReference>
<evidence type="ECO:0000256" key="19">
    <source>
        <dbReference type="SAM" id="Phobius"/>
    </source>
</evidence>